<dbReference type="PRINTS" id="PR00171">
    <property type="entry name" value="SUGRTRNSPORT"/>
</dbReference>
<evidence type="ECO:0000256" key="6">
    <source>
        <dbReference type="ARBA" id="ARBA00022989"/>
    </source>
</evidence>
<dbReference type="Proteomes" id="UP000193467">
    <property type="component" value="Unassembled WGS sequence"/>
</dbReference>
<dbReference type="InterPro" id="IPR005828">
    <property type="entry name" value="MFS_sugar_transport-like"/>
</dbReference>
<evidence type="ECO:0000256" key="10">
    <source>
        <dbReference type="SAM" id="Phobius"/>
    </source>
</evidence>
<proteinExistence type="inferred from homology"/>
<dbReference type="GO" id="GO:0005886">
    <property type="term" value="C:plasma membrane"/>
    <property type="evidence" value="ECO:0007669"/>
    <property type="project" value="UniProtKB-SubCell"/>
</dbReference>
<evidence type="ECO:0000259" key="11">
    <source>
        <dbReference type="PROSITE" id="PS50850"/>
    </source>
</evidence>
<feature type="transmembrane region" description="Helical" evidence="10">
    <location>
        <begin position="291"/>
        <end position="313"/>
    </location>
</feature>
<sequence length="535" mass="57730">MAAEAEEKSESLPQAAPEPTLLLPRRLILFLLPPVNFFTYFLSCCAALSGFLFGYDTGVISGALVNIGTDIGGQVLTTTEKEWVATATACGALIGGLVGGNLVDTYGRKWILALGDVFFVVGAILIASSYHLVQITLGRVVLGLGVGIAAAVTPLYLAELAPTRLRGNLITIQSLMITGGQIAAYALGAGFETFRGGWRGLFGISILPALIQAGFIHYLPESPRYDVIRGREDLARQTMRLVYTDISDDIIELKLNSIRETVNLSNTFQERWPVAKRPFIMFKTGAYRRPLIAACGLMAFQQLSGFNSLLYYSATIFQAAGFNNASAVGLIVAGTNFVFTCVSMGILDRLGKRRTMLITYPGMILGLALAAVAFHFMTETTGGILVAGSDYPMKWTGLMLGMIVFFIASYATGLGNVPWHTSELFPLEVRGMGSSALTASCWAANILISATFLTLMNSKTGAAGAFGIYAGICLLGMIFVYFCFPEVSNLSLEEIQQLFSEDFGIQKSRVIRREHRAARHAARDARKLGSAEELA</sequence>
<gene>
    <name evidence="12" type="ORF">BCR35DRAFT_293342</name>
</gene>
<dbReference type="GO" id="GO:1904679">
    <property type="term" value="P:myo-inositol import across plasma membrane"/>
    <property type="evidence" value="ECO:0007669"/>
    <property type="project" value="UniProtKB-ARBA"/>
</dbReference>
<dbReference type="PROSITE" id="PS50850">
    <property type="entry name" value="MFS"/>
    <property type="match status" value="1"/>
</dbReference>
<feature type="transmembrane region" description="Helical" evidence="10">
    <location>
        <begin position="27"/>
        <end position="55"/>
    </location>
</feature>
<dbReference type="InterPro" id="IPR050814">
    <property type="entry name" value="Myo-inositol_Transporter"/>
</dbReference>
<feature type="transmembrane region" description="Helical" evidence="10">
    <location>
        <begin position="436"/>
        <end position="456"/>
    </location>
</feature>
<evidence type="ECO:0000256" key="5">
    <source>
        <dbReference type="ARBA" id="ARBA00022692"/>
    </source>
</evidence>
<dbReference type="SUPFAM" id="SSF103473">
    <property type="entry name" value="MFS general substrate transporter"/>
    <property type="match status" value="1"/>
</dbReference>
<dbReference type="InterPro" id="IPR003663">
    <property type="entry name" value="Sugar/inositol_transpt"/>
</dbReference>
<feature type="transmembrane region" description="Helical" evidence="10">
    <location>
        <begin position="136"/>
        <end position="157"/>
    </location>
</feature>
<organism evidence="12 13">
    <name type="scientific">Leucosporidium creatinivorum</name>
    <dbReference type="NCBI Taxonomy" id="106004"/>
    <lineage>
        <taxon>Eukaryota</taxon>
        <taxon>Fungi</taxon>
        <taxon>Dikarya</taxon>
        <taxon>Basidiomycota</taxon>
        <taxon>Pucciniomycotina</taxon>
        <taxon>Microbotryomycetes</taxon>
        <taxon>Leucosporidiales</taxon>
        <taxon>Leucosporidium</taxon>
    </lineage>
</organism>
<feature type="transmembrane region" description="Helical" evidence="10">
    <location>
        <begin position="462"/>
        <end position="484"/>
    </location>
</feature>
<comment type="similarity">
    <text evidence="2 9">Belongs to the major facilitator superfamily. Sugar transporter (TC 2.A.1.1) family.</text>
</comment>
<dbReference type="Gene3D" id="1.20.1250.20">
    <property type="entry name" value="MFS general substrate transporter like domains"/>
    <property type="match status" value="1"/>
</dbReference>
<keyword evidence="13" id="KW-1185">Reference proteome</keyword>
<evidence type="ECO:0000256" key="7">
    <source>
        <dbReference type="ARBA" id="ARBA00023136"/>
    </source>
</evidence>
<evidence type="ECO:0000256" key="9">
    <source>
        <dbReference type="RuleBase" id="RU003346"/>
    </source>
</evidence>
<evidence type="ECO:0000256" key="2">
    <source>
        <dbReference type="ARBA" id="ARBA00010992"/>
    </source>
</evidence>
<keyword evidence="3 9" id="KW-0813">Transport</keyword>
<dbReference type="InterPro" id="IPR020846">
    <property type="entry name" value="MFS_dom"/>
</dbReference>
<dbReference type="InterPro" id="IPR036259">
    <property type="entry name" value="MFS_trans_sf"/>
</dbReference>
<dbReference type="PANTHER" id="PTHR48020">
    <property type="entry name" value="PROTON MYO-INOSITOL COTRANSPORTER"/>
    <property type="match status" value="1"/>
</dbReference>
<dbReference type="FunFam" id="1.20.1250.20:FF:000073">
    <property type="entry name" value="MFS myo-inositol transporter, putative"/>
    <property type="match status" value="1"/>
</dbReference>
<feature type="transmembrane region" description="Helical" evidence="10">
    <location>
        <begin position="169"/>
        <end position="188"/>
    </location>
</feature>
<evidence type="ECO:0000313" key="12">
    <source>
        <dbReference type="EMBL" id="ORY74262.1"/>
    </source>
</evidence>
<feature type="transmembrane region" description="Helical" evidence="10">
    <location>
        <begin position="397"/>
        <end position="415"/>
    </location>
</feature>
<evidence type="ECO:0000256" key="3">
    <source>
        <dbReference type="ARBA" id="ARBA00022448"/>
    </source>
</evidence>
<dbReference type="AlphaFoldDB" id="A0A1Y2ERV5"/>
<reference evidence="12 13" key="1">
    <citation type="submission" date="2016-07" db="EMBL/GenBank/DDBJ databases">
        <title>Pervasive Adenine N6-methylation of Active Genes in Fungi.</title>
        <authorList>
            <consortium name="DOE Joint Genome Institute"/>
            <person name="Mondo S.J."/>
            <person name="Dannebaum R.O."/>
            <person name="Kuo R.C."/>
            <person name="Labutti K."/>
            <person name="Haridas S."/>
            <person name="Kuo A."/>
            <person name="Salamov A."/>
            <person name="Ahrendt S.R."/>
            <person name="Lipzen A."/>
            <person name="Sullivan W."/>
            <person name="Andreopoulos W.B."/>
            <person name="Clum A."/>
            <person name="Lindquist E."/>
            <person name="Daum C."/>
            <person name="Ramamoorthy G.K."/>
            <person name="Gryganskyi A."/>
            <person name="Culley D."/>
            <person name="Magnuson J.K."/>
            <person name="James T.Y."/>
            <person name="O'Malley M.A."/>
            <person name="Stajich J.E."/>
            <person name="Spatafora J.W."/>
            <person name="Visel A."/>
            <person name="Grigoriev I.V."/>
        </authorList>
    </citation>
    <scope>NUCLEOTIDE SEQUENCE [LARGE SCALE GENOMIC DNA]</scope>
    <source>
        <strain evidence="12 13">62-1032</strain>
    </source>
</reference>
<feature type="transmembrane region" description="Helical" evidence="10">
    <location>
        <begin position="358"/>
        <end position="377"/>
    </location>
</feature>
<dbReference type="PROSITE" id="PS00217">
    <property type="entry name" value="SUGAR_TRANSPORT_2"/>
    <property type="match status" value="1"/>
</dbReference>
<dbReference type="Pfam" id="PF00083">
    <property type="entry name" value="Sugar_tr"/>
    <property type="match status" value="1"/>
</dbReference>
<comment type="subcellular location">
    <subcellularLocation>
        <location evidence="1">Cell membrane</location>
        <topology evidence="1">Multi-pass membrane protein</topology>
    </subcellularLocation>
</comment>
<keyword evidence="7 10" id="KW-0472">Membrane</keyword>
<comment type="catalytic activity">
    <reaction evidence="8">
        <text>myo-inositol(out) + H(+)(out) = myo-inositol(in) + H(+)(in)</text>
        <dbReference type="Rhea" id="RHEA:60364"/>
        <dbReference type="ChEBI" id="CHEBI:15378"/>
        <dbReference type="ChEBI" id="CHEBI:17268"/>
    </reaction>
</comment>
<feature type="transmembrane region" description="Helical" evidence="10">
    <location>
        <begin position="325"/>
        <end position="346"/>
    </location>
</feature>
<keyword evidence="4" id="KW-1003">Cell membrane</keyword>
<accession>A0A1Y2ERV5</accession>
<dbReference type="GO" id="GO:0005365">
    <property type="term" value="F:myo-inositol transmembrane transporter activity"/>
    <property type="evidence" value="ECO:0007669"/>
    <property type="project" value="UniProtKB-ARBA"/>
</dbReference>
<dbReference type="InParanoid" id="A0A1Y2ERV5"/>
<evidence type="ECO:0000256" key="1">
    <source>
        <dbReference type="ARBA" id="ARBA00004651"/>
    </source>
</evidence>
<evidence type="ECO:0000256" key="4">
    <source>
        <dbReference type="ARBA" id="ARBA00022475"/>
    </source>
</evidence>
<dbReference type="EMBL" id="MCGR01000042">
    <property type="protein sequence ID" value="ORY74262.1"/>
    <property type="molecule type" value="Genomic_DNA"/>
</dbReference>
<feature type="transmembrane region" description="Helical" evidence="10">
    <location>
        <begin position="200"/>
        <end position="219"/>
    </location>
</feature>
<keyword evidence="6 10" id="KW-1133">Transmembrane helix</keyword>
<name>A0A1Y2ERV5_9BASI</name>
<feature type="domain" description="Major facilitator superfamily (MFS) profile" evidence="11">
    <location>
        <begin position="42"/>
        <end position="488"/>
    </location>
</feature>
<evidence type="ECO:0000313" key="13">
    <source>
        <dbReference type="Proteomes" id="UP000193467"/>
    </source>
</evidence>
<feature type="transmembrane region" description="Helical" evidence="10">
    <location>
        <begin position="83"/>
        <end position="103"/>
    </location>
</feature>
<feature type="transmembrane region" description="Helical" evidence="10">
    <location>
        <begin position="110"/>
        <end position="130"/>
    </location>
</feature>
<evidence type="ECO:0000256" key="8">
    <source>
        <dbReference type="ARBA" id="ARBA00049119"/>
    </source>
</evidence>
<dbReference type="PANTHER" id="PTHR48020:SF12">
    <property type="entry name" value="PROTON MYO-INOSITOL COTRANSPORTER"/>
    <property type="match status" value="1"/>
</dbReference>
<protein>
    <submittedName>
        <fullName evidence="12">General substrate transporter</fullName>
    </submittedName>
</protein>
<dbReference type="NCBIfam" id="TIGR00879">
    <property type="entry name" value="SP"/>
    <property type="match status" value="1"/>
</dbReference>
<comment type="caution">
    <text evidence="12">The sequence shown here is derived from an EMBL/GenBank/DDBJ whole genome shotgun (WGS) entry which is preliminary data.</text>
</comment>
<dbReference type="OrthoDB" id="6339427at2759"/>
<dbReference type="InterPro" id="IPR005829">
    <property type="entry name" value="Sugar_transporter_CS"/>
</dbReference>
<keyword evidence="5 10" id="KW-0812">Transmembrane</keyword>